<dbReference type="InterPro" id="IPR003959">
    <property type="entry name" value="ATPase_AAA_core"/>
</dbReference>
<dbReference type="Proteomes" id="UP001265746">
    <property type="component" value="Unassembled WGS sequence"/>
</dbReference>
<dbReference type="Pfam" id="PF00004">
    <property type="entry name" value="AAA"/>
    <property type="match status" value="2"/>
</dbReference>
<dbReference type="GO" id="GO:0016887">
    <property type="term" value="F:ATP hydrolysis activity"/>
    <property type="evidence" value="ECO:0007669"/>
    <property type="project" value="InterPro"/>
</dbReference>
<feature type="compositionally biased region" description="Polar residues" evidence="1">
    <location>
        <begin position="668"/>
        <end position="681"/>
    </location>
</feature>
<dbReference type="SMART" id="SM00382">
    <property type="entry name" value="AAA"/>
    <property type="match status" value="2"/>
</dbReference>
<dbReference type="InterPro" id="IPR027417">
    <property type="entry name" value="P-loop_NTPase"/>
</dbReference>
<evidence type="ECO:0000259" key="2">
    <source>
        <dbReference type="SMART" id="SM00382"/>
    </source>
</evidence>
<accession>A0AAD9S4R4</accession>
<reference evidence="3" key="1">
    <citation type="submission" date="2023-06" db="EMBL/GenBank/DDBJ databases">
        <authorList>
            <person name="Noh H."/>
        </authorList>
    </citation>
    <scope>NUCLEOTIDE SEQUENCE</scope>
    <source>
        <strain evidence="3">DUCC20226</strain>
    </source>
</reference>
<feature type="region of interest" description="Disordered" evidence="1">
    <location>
        <begin position="1556"/>
        <end position="1620"/>
    </location>
</feature>
<evidence type="ECO:0000313" key="3">
    <source>
        <dbReference type="EMBL" id="KAK2598555.1"/>
    </source>
</evidence>
<dbReference type="GO" id="GO:0005524">
    <property type="term" value="F:ATP binding"/>
    <property type="evidence" value="ECO:0007669"/>
    <property type="project" value="InterPro"/>
</dbReference>
<feature type="compositionally biased region" description="Basic and acidic residues" evidence="1">
    <location>
        <begin position="633"/>
        <end position="646"/>
    </location>
</feature>
<dbReference type="Pfam" id="PF23232">
    <property type="entry name" value="AAA_lid_13"/>
    <property type="match status" value="1"/>
</dbReference>
<feature type="region of interest" description="Disordered" evidence="1">
    <location>
        <begin position="1"/>
        <end position="22"/>
    </location>
</feature>
<evidence type="ECO:0000313" key="4">
    <source>
        <dbReference type="Proteomes" id="UP001265746"/>
    </source>
</evidence>
<dbReference type="InterPro" id="IPR003593">
    <property type="entry name" value="AAA+_ATPase"/>
</dbReference>
<sequence length="1643" mass="186812">MDPASKSSSVSEFDQPDPTDLQIEGQDCEIRAYDYRADVNGERIALRSALRKELEDQKDPAFRSALVVKRLYSRDSNLETVELEIKSPYIRDALRTVVKSYPGTSISTETTGRIVLYGEPRCIFHNRHELQEYADKSGNPAIQSHLGLCLQYMRRTLHEEMTSYDITMTSSNPGLEHHLLWMAFKPGQLLYQNIEGIEILSRLRSIYVDQKEKISIHQPLSRRSWVIETETLKCNGTAVGYVRRDLRIYPYEGCQALLALPICPLDMHPEKERISEEILLRGQKYLSLLHVHHCFYDGPAKFYTNGQIQSEVRHRIIADCQTFRSVYKHAKIEFIPATRTWQTAHEEHRVIGNEEVLICDPWIQGFSLVSKTWGDFRVANVRDVEFNSDALEHLVLAQEKKDLISALVRMQEERESSRNFDDIIKGKGRGLVFLLHGPPGVGKTLTAESVADRTRRPLLTINSGQLIGPAAWVEHRLEELLNLSTRWNALVLIDEADIFMQERTMDGFERNGLVSCLLHVIEYFEGILFLTTNRFKVIDSAFKSRIHLAIYYPALPMDSREQLWRNLIARTCNDRLPKWATRTFFKIAASSEFNGREIKNIINLAHGLAHDDKREMKGEDIFRGIAASELFDKDIGKGRAHTESKQQPDVPKTRRTRASPRLKPADTGLNTSQQPEQTSSPCAHPPFRGPQTSSIGHQVPENMALSPNVTQHTTPIDTVDAAAVDLLKGAVEDGPGEEASAAESKYSNLGLLLLEDERKTGDLSRRSKQAILHFTFTEMRITQMEQHIRKLEAELHNKPDDFQLSVVRRQATKYKSFIKPSLHGEFVLTPRSVEIPFHEQASLEVLVTEHGTSATLGPDQDTVGHSTRTRQRTHQQTPERLRIRYAPLIKTIERICGETLSNHNIWPSDPTLTRALGVMTEERMGGAGTILLRPWKLLVGYEKEIRDSIHNLDAFVEPARRGDREDLLQELKLLVEFLDVYLKPTFDLRRAIKEGTATEIEYGDLCHLFELGDTVISPNDKTQAFQVVNFTGGREPLIRFIPSNDDGRRTKPSRGVGGFAVDCCSLCFDGTDYVPKLEKFLIRKYHGRRPITSLEGQRYLSLTRVPFSHHMFRGKTIDEPPQQLDTQVIVDVTLAINNEPDWQLGSKVSVEDFTHIDERETQMAPFCHHGASYEGHCGSDFVFKDLNMKHPGMNPSDLDLSELLRPRRAEDLKQKDIILLPKWVHAFVLRSRQWVTLNTEDLSEVQFDNNFDELMFSSSHKQTIVALVETHENARTSPTQGHHSVGPALDLVKGKGAGLIILLHGEPGVGKTSTAECVADKTKRPLFPITCGDIGESAMEVEKNLHHNFRLAYKWGCVLLLDEADVFLAKRNKTDLRRNAVTSVFLRSLEYYAGILFLTTNRVGGIDPAFKSRIQLSLYYPRIDLDATIKLYEVFLKRARNEQKRIGVTQFKMKEKGILKFAARHYRRLQKEGYNTWNGRQIRNACQTAIALVEHEAAHLEDGQPIPVLGRQHFETVAEGSKEFDRYLKRTLQGGEDEIATRDQWRNDHYLEAEIKRPSSLKPLPKAPSSRTAPPVVTDSESESSDDSETEDMDDEDGNIEPMAEGGVTHLDPGADVDEDEISSADFKEYLKFKALMEKNKKK</sequence>
<dbReference type="CDD" id="cd19481">
    <property type="entry name" value="RecA-like_protease"/>
    <property type="match status" value="2"/>
</dbReference>
<evidence type="ECO:0000256" key="1">
    <source>
        <dbReference type="SAM" id="MobiDB-lite"/>
    </source>
</evidence>
<dbReference type="SUPFAM" id="SSF52540">
    <property type="entry name" value="P-loop containing nucleoside triphosphate hydrolases"/>
    <property type="match status" value="2"/>
</dbReference>
<organism evidence="3 4">
    <name type="scientific">Phomopsis amygdali</name>
    <name type="common">Fusicoccum amygdali</name>
    <dbReference type="NCBI Taxonomy" id="1214568"/>
    <lineage>
        <taxon>Eukaryota</taxon>
        <taxon>Fungi</taxon>
        <taxon>Dikarya</taxon>
        <taxon>Ascomycota</taxon>
        <taxon>Pezizomycotina</taxon>
        <taxon>Sordariomycetes</taxon>
        <taxon>Sordariomycetidae</taxon>
        <taxon>Diaporthales</taxon>
        <taxon>Diaporthaceae</taxon>
        <taxon>Diaporthe</taxon>
    </lineage>
</organism>
<feature type="region of interest" description="Disordered" evidence="1">
    <location>
        <begin position="853"/>
        <end position="877"/>
    </location>
</feature>
<dbReference type="PANTHER" id="PTHR46411:SF2">
    <property type="entry name" value="AAA+ ATPASE DOMAIN-CONTAINING PROTEIN"/>
    <property type="match status" value="1"/>
</dbReference>
<name>A0AAD9S4R4_PHOAM</name>
<dbReference type="PANTHER" id="PTHR46411">
    <property type="entry name" value="FAMILY ATPASE, PUTATIVE-RELATED"/>
    <property type="match status" value="1"/>
</dbReference>
<feature type="domain" description="AAA+ ATPase" evidence="2">
    <location>
        <begin position="1297"/>
        <end position="1424"/>
    </location>
</feature>
<dbReference type="InterPro" id="IPR054289">
    <property type="entry name" value="DUF7025"/>
</dbReference>
<feature type="compositionally biased region" description="Acidic residues" evidence="1">
    <location>
        <begin position="1580"/>
        <end position="1599"/>
    </location>
</feature>
<dbReference type="EMBL" id="JAUJFL010000008">
    <property type="protein sequence ID" value="KAK2598555.1"/>
    <property type="molecule type" value="Genomic_DNA"/>
</dbReference>
<feature type="domain" description="AAA+ ATPase" evidence="2">
    <location>
        <begin position="429"/>
        <end position="556"/>
    </location>
</feature>
<proteinExistence type="predicted"/>
<dbReference type="InterPro" id="IPR056599">
    <property type="entry name" value="AAA_lid_fung"/>
</dbReference>
<feature type="region of interest" description="Disordered" evidence="1">
    <location>
        <begin position="633"/>
        <end position="698"/>
    </location>
</feature>
<keyword evidence="4" id="KW-1185">Reference proteome</keyword>
<feature type="compositionally biased region" description="Polar residues" evidence="1">
    <location>
        <begin position="1"/>
        <end position="12"/>
    </location>
</feature>
<feature type="compositionally biased region" description="Low complexity" evidence="1">
    <location>
        <begin position="1558"/>
        <end position="1570"/>
    </location>
</feature>
<dbReference type="Gene3D" id="3.40.50.300">
    <property type="entry name" value="P-loop containing nucleotide triphosphate hydrolases"/>
    <property type="match status" value="2"/>
</dbReference>
<comment type="caution">
    <text evidence="3">The sequence shown here is derived from an EMBL/GenBank/DDBJ whole genome shotgun (WGS) entry which is preliminary data.</text>
</comment>
<dbReference type="Pfam" id="PF22942">
    <property type="entry name" value="DUF7025"/>
    <property type="match status" value="2"/>
</dbReference>
<gene>
    <name evidence="3" type="ORF">N8I77_011958</name>
</gene>
<protein>
    <recommendedName>
        <fullName evidence="2">AAA+ ATPase domain-containing protein</fullName>
    </recommendedName>
</protein>